<proteinExistence type="predicted"/>
<reference evidence="1 2" key="1">
    <citation type="journal article" date="2018" name="Mol. Biol. Evol.">
        <title>Broad Genomic Sampling Reveals a Smut Pathogenic Ancestry of the Fungal Clade Ustilaginomycotina.</title>
        <authorList>
            <person name="Kijpornyongpan T."/>
            <person name="Mondo S.J."/>
            <person name="Barry K."/>
            <person name="Sandor L."/>
            <person name="Lee J."/>
            <person name="Lipzen A."/>
            <person name="Pangilinan J."/>
            <person name="LaButti K."/>
            <person name="Hainaut M."/>
            <person name="Henrissat B."/>
            <person name="Grigoriev I.V."/>
            <person name="Spatafora J.W."/>
            <person name="Aime M.C."/>
        </authorList>
    </citation>
    <scope>NUCLEOTIDE SEQUENCE [LARGE SCALE GENOMIC DNA]</scope>
    <source>
        <strain evidence="1 2">SA 807</strain>
    </source>
</reference>
<organism evidence="1 2">
    <name type="scientific">Violaceomyces palustris</name>
    <dbReference type="NCBI Taxonomy" id="1673888"/>
    <lineage>
        <taxon>Eukaryota</taxon>
        <taxon>Fungi</taxon>
        <taxon>Dikarya</taxon>
        <taxon>Basidiomycota</taxon>
        <taxon>Ustilaginomycotina</taxon>
        <taxon>Ustilaginomycetes</taxon>
        <taxon>Violaceomycetales</taxon>
        <taxon>Violaceomycetaceae</taxon>
        <taxon>Violaceomyces</taxon>
    </lineage>
</organism>
<dbReference type="Proteomes" id="UP000245626">
    <property type="component" value="Unassembled WGS sequence"/>
</dbReference>
<name>A0ACD0P332_9BASI</name>
<accession>A0ACD0P332</accession>
<gene>
    <name evidence="1" type="ORF">IE53DRAFT_274069</name>
</gene>
<evidence type="ECO:0000313" key="2">
    <source>
        <dbReference type="Proteomes" id="UP000245626"/>
    </source>
</evidence>
<evidence type="ECO:0000313" key="1">
    <source>
        <dbReference type="EMBL" id="PWN52528.1"/>
    </source>
</evidence>
<sequence>MNKFSIRLWRVEREEGIRLKRRDRVQVGIHALSLSLSLCCSRGILTGFPPPPSSPFSPVAVGRQTPPPPSLFAPCPLPRPLRTDPPFNLGVLCPRERESQRARAFPASRRLLFPTFPPPPPFILTSISFLQVDPFNPTFPLFFFQPLGPDHPVKAGRIRIT</sequence>
<keyword evidence="2" id="KW-1185">Reference proteome</keyword>
<dbReference type="EMBL" id="KZ819771">
    <property type="protein sequence ID" value="PWN52528.1"/>
    <property type="molecule type" value="Genomic_DNA"/>
</dbReference>
<protein>
    <submittedName>
        <fullName evidence="1">Uncharacterized protein</fullName>
    </submittedName>
</protein>